<dbReference type="InterPro" id="IPR012910">
    <property type="entry name" value="Plug_dom"/>
</dbReference>
<dbReference type="OrthoDB" id="9768177at2"/>
<evidence type="ECO:0000259" key="12">
    <source>
        <dbReference type="Pfam" id="PF07715"/>
    </source>
</evidence>
<dbReference type="PATRIC" id="fig|1566026.4.peg.2210"/>
<dbReference type="Pfam" id="PF07715">
    <property type="entry name" value="Plug"/>
    <property type="match status" value="1"/>
</dbReference>
<comment type="similarity">
    <text evidence="8 9">Belongs to the TonB-dependent receptor family.</text>
</comment>
<dbReference type="Pfam" id="PF13715">
    <property type="entry name" value="CarbopepD_reg_2"/>
    <property type="match status" value="1"/>
</dbReference>
<dbReference type="InterPro" id="IPR036942">
    <property type="entry name" value="Beta-barrel_TonB_sf"/>
</dbReference>
<evidence type="ECO:0000256" key="9">
    <source>
        <dbReference type="RuleBase" id="RU003357"/>
    </source>
</evidence>
<dbReference type="NCBIfam" id="TIGR04057">
    <property type="entry name" value="SusC_RagA_signa"/>
    <property type="match status" value="1"/>
</dbReference>
<dbReference type="InterPro" id="IPR000531">
    <property type="entry name" value="Beta-barrel_TonB"/>
</dbReference>
<evidence type="ECO:0000313" key="13">
    <source>
        <dbReference type="EMBL" id="KOF01389.1"/>
    </source>
</evidence>
<evidence type="ECO:0000256" key="2">
    <source>
        <dbReference type="ARBA" id="ARBA00022448"/>
    </source>
</evidence>
<evidence type="ECO:0000256" key="7">
    <source>
        <dbReference type="ARBA" id="ARBA00023237"/>
    </source>
</evidence>
<organism evidence="13 14">
    <name type="scientific">Roseivirga seohaensis subsp. aquiponti</name>
    <dbReference type="NCBI Taxonomy" id="1566026"/>
    <lineage>
        <taxon>Bacteria</taxon>
        <taxon>Pseudomonadati</taxon>
        <taxon>Bacteroidota</taxon>
        <taxon>Cytophagia</taxon>
        <taxon>Cytophagales</taxon>
        <taxon>Roseivirgaceae</taxon>
        <taxon>Roseivirga</taxon>
    </lineage>
</organism>
<dbReference type="InterPro" id="IPR039426">
    <property type="entry name" value="TonB-dep_rcpt-like"/>
</dbReference>
<evidence type="ECO:0000256" key="3">
    <source>
        <dbReference type="ARBA" id="ARBA00022452"/>
    </source>
</evidence>
<dbReference type="InterPro" id="IPR037066">
    <property type="entry name" value="Plug_dom_sf"/>
</dbReference>
<keyword evidence="4 8" id="KW-0812">Transmembrane</keyword>
<dbReference type="Gene3D" id="2.170.130.10">
    <property type="entry name" value="TonB-dependent receptor, plug domain"/>
    <property type="match status" value="1"/>
</dbReference>
<evidence type="ECO:0000259" key="11">
    <source>
        <dbReference type="Pfam" id="PF00593"/>
    </source>
</evidence>
<dbReference type="EMBL" id="JSVA01000034">
    <property type="protein sequence ID" value="KOF01389.1"/>
    <property type="molecule type" value="Genomic_DNA"/>
</dbReference>
<evidence type="ECO:0000256" key="4">
    <source>
        <dbReference type="ARBA" id="ARBA00022692"/>
    </source>
</evidence>
<gene>
    <name evidence="13" type="ORF">OB69_17830</name>
</gene>
<evidence type="ECO:0000256" key="8">
    <source>
        <dbReference type="PROSITE-ProRule" id="PRU01360"/>
    </source>
</evidence>
<evidence type="ECO:0000256" key="1">
    <source>
        <dbReference type="ARBA" id="ARBA00004571"/>
    </source>
</evidence>
<feature type="domain" description="TonB-dependent receptor plug" evidence="12">
    <location>
        <begin position="115"/>
        <end position="222"/>
    </location>
</feature>
<dbReference type="AlphaFoldDB" id="A0A0L8AG67"/>
<evidence type="ECO:0000256" key="10">
    <source>
        <dbReference type="SAM" id="SignalP"/>
    </source>
</evidence>
<dbReference type="SUPFAM" id="SSF49464">
    <property type="entry name" value="Carboxypeptidase regulatory domain-like"/>
    <property type="match status" value="1"/>
</dbReference>
<feature type="chain" id="PRO_5005579998" description="SusC/RagA family TonB-linked outer membrane protein" evidence="10">
    <location>
        <begin position="22"/>
        <end position="1052"/>
    </location>
</feature>
<dbReference type="GO" id="GO:0009279">
    <property type="term" value="C:cell outer membrane"/>
    <property type="evidence" value="ECO:0007669"/>
    <property type="project" value="UniProtKB-SubCell"/>
</dbReference>
<keyword evidence="2 8" id="KW-0813">Transport</keyword>
<feature type="signal peptide" evidence="10">
    <location>
        <begin position="1"/>
        <end position="21"/>
    </location>
</feature>
<protein>
    <recommendedName>
        <fullName evidence="15">SusC/RagA family TonB-linked outer membrane protein</fullName>
    </recommendedName>
</protein>
<evidence type="ECO:0008006" key="15">
    <source>
        <dbReference type="Google" id="ProtNLM"/>
    </source>
</evidence>
<dbReference type="NCBIfam" id="TIGR04056">
    <property type="entry name" value="OMP_RagA_SusC"/>
    <property type="match status" value="1"/>
</dbReference>
<evidence type="ECO:0000256" key="5">
    <source>
        <dbReference type="ARBA" id="ARBA00023077"/>
    </source>
</evidence>
<comment type="caution">
    <text evidence="13">The sequence shown here is derived from an EMBL/GenBank/DDBJ whole genome shotgun (WGS) entry which is preliminary data.</text>
</comment>
<evidence type="ECO:0000313" key="14">
    <source>
        <dbReference type="Proteomes" id="UP000036908"/>
    </source>
</evidence>
<sequence length="1052" mass="115035">MLKFKIKVMLILLLISSSVMGQQRTVEGTVLDEFGSSFPGVTVSIKGTTTGMTTGSDGKYSLSVNADNAVLVFRFLGYKTKEEPVGNRTTINVTMVPDVIDAGEVVVVAYGTQDTKSITGSVTSLSAEKIKDRPISNAISALGGSGPGIQVTTATGQPGDSPAIRLRGIGSINGNNSPFIVVDGVPFSGNINRINPDDIESVSTLKDAASTSLYGARAANGVIIITTKQGKKNSAPTFSFTTKQGVSARGIQEYDRLDPLAYYQAYWEALRNDKVTAGTDPTTAGAEASAELIDLLHYNATNVADNQIINADGSINPNASIRYSSDDLDWFAPIERLGYRQEYNFSARGATDRADYYASIGYLNEKGVFKNSDFERYTLRTNVNVDVLDWLKVGVNNSGDIRMTNSVTSGGSGFANAFYNARRMGPIFPVYAIDDQGNYITDPDFGTKAFDRGDGRFGLPTRPNNTSGRQAPEESLLNNSLTEALFFRTVGYVELTPIKNLSVKINGSVDIGTANGQFYGNPYVGDYIPVGRATKSANFDITTNFNQLINYSLDLDSRNSFDILLGHESYGIKNNDFNAAKTGYIVLDNPVLDNYTTIVSANSQIDRYKTEGYFSRINYNHNDRYFASFSFRRDGTSRFSKDARWGNFWSVGGSWRMSEEAFMSGMSWIDELKLRASYGQTGNDNVGGYYPSQTLYSSGRNNGANAGFFSYSVGNNGLQWEKNTSADVAVDFEVLGRVRGTVEYFNRYSDNLLFSVPIPSESGYTSQNRNIGKMVNRGLEFDANVDILKSSGGLEWNFALNATVLTNEITKLPESSRENGIINGTKKLLEGRSIYDFWLKDWYGVDPDTGNPLYVYDPESESTPNNLLREINGVQVTTNQNNAIYHYSGSSIPDVYGAFTNSLNYKGFSLSVMFAYSLGGKIYDGNYAGLMGVLDGGALSVGIADRWQKPGDITDVPRISINNNTNNVAGSDRWLTDASFLNLRNINLGYEFKKASLQSLGISSLRTYVSAENLFFVSARKGMNPMESFNGTQNVGLYPPSRVLTLGVNLNF</sequence>
<keyword evidence="3 8" id="KW-1134">Transmembrane beta strand</keyword>
<keyword evidence="5 9" id="KW-0798">TonB box</keyword>
<dbReference type="Gene3D" id="2.40.170.20">
    <property type="entry name" value="TonB-dependent receptor, beta-barrel domain"/>
    <property type="match status" value="1"/>
</dbReference>
<dbReference type="InterPro" id="IPR008969">
    <property type="entry name" value="CarboxyPept-like_regulatory"/>
</dbReference>
<dbReference type="RefSeq" id="WP_053225111.1">
    <property type="nucleotide sequence ID" value="NZ_JSVA01000034.1"/>
</dbReference>
<accession>A0A0L8AG67</accession>
<keyword evidence="10" id="KW-0732">Signal</keyword>
<keyword evidence="7 8" id="KW-0998">Cell outer membrane</keyword>
<evidence type="ECO:0000256" key="6">
    <source>
        <dbReference type="ARBA" id="ARBA00023136"/>
    </source>
</evidence>
<reference evidence="14" key="1">
    <citation type="submission" date="2014-11" db="EMBL/GenBank/DDBJ databases">
        <title>Genome sequencing of Roseivirga sp. D-25.</title>
        <authorList>
            <person name="Selvaratnam C."/>
            <person name="Thevarajoo S."/>
            <person name="Goh K.M."/>
            <person name="Eee R."/>
            <person name="Chan K.-G."/>
            <person name="Chong C.S."/>
        </authorList>
    </citation>
    <scope>NUCLEOTIDE SEQUENCE [LARGE SCALE GENOMIC DNA]</scope>
    <source>
        <strain evidence="14">D-25</strain>
    </source>
</reference>
<proteinExistence type="inferred from homology"/>
<dbReference type="SUPFAM" id="SSF56935">
    <property type="entry name" value="Porins"/>
    <property type="match status" value="1"/>
</dbReference>
<keyword evidence="14" id="KW-1185">Reference proteome</keyword>
<comment type="subcellular location">
    <subcellularLocation>
        <location evidence="1 8">Cell outer membrane</location>
        <topology evidence="1 8">Multi-pass membrane protein</topology>
    </subcellularLocation>
</comment>
<dbReference type="Gene3D" id="2.60.40.1120">
    <property type="entry name" value="Carboxypeptidase-like, regulatory domain"/>
    <property type="match status" value="1"/>
</dbReference>
<feature type="domain" description="TonB-dependent receptor-like beta-barrel" evidence="11">
    <location>
        <begin position="444"/>
        <end position="908"/>
    </location>
</feature>
<dbReference type="Proteomes" id="UP000036908">
    <property type="component" value="Unassembled WGS sequence"/>
</dbReference>
<dbReference type="PROSITE" id="PS52016">
    <property type="entry name" value="TONB_DEPENDENT_REC_3"/>
    <property type="match status" value="1"/>
</dbReference>
<keyword evidence="6 8" id="KW-0472">Membrane</keyword>
<name>A0A0L8AG67_9BACT</name>
<dbReference type="Pfam" id="PF00593">
    <property type="entry name" value="TonB_dep_Rec_b-barrel"/>
    <property type="match status" value="1"/>
</dbReference>
<dbReference type="InterPro" id="IPR023996">
    <property type="entry name" value="TonB-dep_OMP_SusC/RagA"/>
</dbReference>
<dbReference type="InterPro" id="IPR023997">
    <property type="entry name" value="TonB-dep_OMP_SusC/RagA_CS"/>
</dbReference>